<sequence length="522" mass="58879">MAYIPPEIWLYVGSFIPDEALSQIRCVNKAFLDLAMNVRWREVTITTRNISQAMRILHRISDPFVARRMRALVLRLATPDPIMCNMTLDPLFLERRPGSHITNLSDFCLDSFGAVLDVFVSASCRFLTLSTLTLDFSLVAPAYRLRLEPFFSSLWPSIGHRLNALSLKGNLKGYRTLLRSAPVLSYVRELSLELINNPHDADVDDDADVLLEAIAPFVNALSPRLEDLKIRSHPSHSLSADLSPFFIYLSSFPVLSSLDLHLVLNKPFCDPRGLQALIANTSPTLQKLGLRLNPSGFAMDSMVEERLAPLLLDSILDSDSFTRIESLDIYPTREPEGPLIVLSFLRRSSEHLKEIIIRDRYFHVEEVVLVVEAASECRSLTSMQFNVWYLDILLLDRLAVKLPHLQSLKISTVESSIDGFPVCISFYGLLTCIGRLTLINNKYLFIQELKSRSYVGWKLMDISVCYGDREVDSETMRALGRSIPSVTSFFGRGHKDFKAANQKMLFANSLGSRFDGLFCSSA</sequence>
<accession>A0A409XWS2</accession>
<reference evidence="1 2" key="1">
    <citation type="journal article" date="2018" name="Evol. Lett.">
        <title>Horizontal gene cluster transfer increased hallucinogenic mushroom diversity.</title>
        <authorList>
            <person name="Reynolds H.T."/>
            <person name="Vijayakumar V."/>
            <person name="Gluck-Thaler E."/>
            <person name="Korotkin H.B."/>
            <person name="Matheny P.B."/>
            <person name="Slot J.C."/>
        </authorList>
    </citation>
    <scope>NUCLEOTIDE SEQUENCE [LARGE SCALE GENOMIC DNA]</scope>
    <source>
        <strain evidence="1 2">SRW20</strain>
    </source>
</reference>
<dbReference type="OrthoDB" id="3071584at2759"/>
<evidence type="ECO:0008006" key="3">
    <source>
        <dbReference type="Google" id="ProtNLM"/>
    </source>
</evidence>
<dbReference type="AlphaFoldDB" id="A0A409XWS2"/>
<evidence type="ECO:0000313" key="2">
    <source>
        <dbReference type="Proteomes" id="UP000284706"/>
    </source>
</evidence>
<gene>
    <name evidence="1" type="ORF">CVT26_014890</name>
</gene>
<dbReference type="Proteomes" id="UP000284706">
    <property type="component" value="Unassembled WGS sequence"/>
</dbReference>
<proteinExistence type="predicted"/>
<dbReference type="Gene3D" id="3.80.10.10">
    <property type="entry name" value="Ribonuclease Inhibitor"/>
    <property type="match status" value="1"/>
</dbReference>
<protein>
    <recommendedName>
        <fullName evidence="3">F-box domain-containing protein</fullName>
    </recommendedName>
</protein>
<dbReference type="InterPro" id="IPR032675">
    <property type="entry name" value="LRR_dom_sf"/>
</dbReference>
<name>A0A409XWS2_9AGAR</name>
<comment type="caution">
    <text evidence="1">The sequence shown here is derived from an EMBL/GenBank/DDBJ whole genome shotgun (WGS) entry which is preliminary data.</text>
</comment>
<organism evidence="1 2">
    <name type="scientific">Gymnopilus dilepis</name>
    <dbReference type="NCBI Taxonomy" id="231916"/>
    <lineage>
        <taxon>Eukaryota</taxon>
        <taxon>Fungi</taxon>
        <taxon>Dikarya</taxon>
        <taxon>Basidiomycota</taxon>
        <taxon>Agaricomycotina</taxon>
        <taxon>Agaricomycetes</taxon>
        <taxon>Agaricomycetidae</taxon>
        <taxon>Agaricales</taxon>
        <taxon>Agaricineae</taxon>
        <taxon>Hymenogastraceae</taxon>
        <taxon>Gymnopilus</taxon>
    </lineage>
</organism>
<dbReference type="EMBL" id="NHYE01001431">
    <property type="protein sequence ID" value="PPQ95199.1"/>
    <property type="molecule type" value="Genomic_DNA"/>
</dbReference>
<dbReference type="SUPFAM" id="SSF52047">
    <property type="entry name" value="RNI-like"/>
    <property type="match status" value="1"/>
</dbReference>
<dbReference type="InParanoid" id="A0A409XWS2"/>
<keyword evidence="2" id="KW-1185">Reference proteome</keyword>
<evidence type="ECO:0000313" key="1">
    <source>
        <dbReference type="EMBL" id="PPQ95199.1"/>
    </source>
</evidence>